<evidence type="ECO:0000313" key="2">
    <source>
        <dbReference type="Proteomes" id="UP000237347"/>
    </source>
</evidence>
<accession>A0AAW0IK71</accession>
<sequence length="79" mass="8414">MVDAFISNVLQPNFGCNSFSGVPSYVEDRSGHKLIPVIYNAHNSISKESGYVEDPPGHLDSSWTTSGSIQICGLGGEAQ</sequence>
<reference evidence="1 2" key="1">
    <citation type="journal article" date="2018" name="Sci. Data">
        <title>The draft genome sequence of cork oak.</title>
        <authorList>
            <person name="Ramos A.M."/>
            <person name="Usie A."/>
            <person name="Barbosa P."/>
            <person name="Barros P.M."/>
            <person name="Capote T."/>
            <person name="Chaves I."/>
            <person name="Simoes F."/>
            <person name="Abreu I."/>
            <person name="Carrasquinho I."/>
            <person name="Faro C."/>
            <person name="Guimaraes J.B."/>
            <person name="Mendonca D."/>
            <person name="Nobrega F."/>
            <person name="Rodrigues L."/>
            <person name="Saibo N.J.M."/>
            <person name="Varela M.C."/>
            <person name="Egas C."/>
            <person name="Matos J."/>
            <person name="Miguel C.M."/>
            <person name="Oliveira M.M."/>
            <person name="Ricardo C.P."/>
            <person name="Goncalves S."/>
        </authorList>
    </citation>
    <scope>NUCLEOTIDE SEQUENCE [LARGE SCALE GENOMIC DNA]</scope>
    <source>
        <strain evidence="2">cv. HL8</strain>
    </source>
</reference>
<organism evidence="1 2">
    <name type="scientific">Quercus suber</name>
    <name type="common">Cork oak</name>
    <dbReference type="NCBI Taxonomy" id="58331"/>
    <lineage>
        <taxon>Eukaryota</taxon>
        <taxon>Viridiplantae</taxon>
        <taxon>Streptophyta</taxon>
        <taxon>Embryophyta</taxon>
        <taxon>Tracheophyta</taxon>
        <taxon>Spermatophyta</taxon>
        <taxon>Magnoliopsida</taxon>
        <taxon>eudicotyledons</taxon>
        <taxon>Gunneridae</taxon>
        <taxon>Pentapetalae</taxon>
        <taxon>rosids</taxon>
        <taxon>fabids</taxon>
        <taxon>Fagales</taxon>
        <taxon>Fagaceae</taxon>
        <taxon>Quercus</taxon>
    </lineage>
</organism>
<dbReference type="AlphaFoldDB" id="A0AAW0IK71"/>
<evidence type="ECO:0000313" key="1">
    <source>
        <dbReference type="EMBL" id="KAK7814596.1"/>
    </source>
</evidence>
<dbReference type="Proteomes" id="UP000237347">
    <property type="component" value="Unassembled WGS sequence"/>
</dbReference>
<comment type="caution">
    <text evidence="1">The sequence shown here is derived from an EMBL/GenBank/DDBJ whole genome shotgun (WGS) entry which is preliminary data.</text>
</comment>
<name>A0AAW0IK71_QUESU</name>
<gene>
    <name evidence="1" type="ORF">CFP56_002932</name>
</gene>
<keyword evidence="2" id="KW-1185">Reference proteome</keyword>
<dbReference type="EMBL" id="PKMF04001088">
    <property type="protein sequence ID" value="KAK7814596.1"/>
    <property type="molecule type" value="Genomic_DNA"/>
</dbReference>
<protein>
    <submittedName>
        <fullName evidence="1">Uncharacterized protein</fullName>
    </submittedName>
</protein>
<proteinExistence type="predicted"/>